<dbReference type="PROSITE" id="PS51352">
    <property type="entry name" value="THIOREDOXIN_2"/>
    <property type="match status" value="1"/>
</dbReference>
<protein>
    <recommendedName>
        <fullName evidence="7">Thioredoxin</fullName>
    </recommendedName>
</protein>
<proteinExistence type="inferred from homology"/>
<dbReference type="InterPro" id="IPR005746">
    <property type="entry name" value="Thioredoxin"/>
</dbReference>
<dbReference type="GO" id="GO:0046872">
    <property type="term" value="F:metal ion binding"/>
    <property type="evidence" value="ECO:0007669"/>
    <property type="project" value="UniProtKB-KW"/>
</dbReference>
<dbReference type="NCBIfam" id="NF008229">
    <property type="entry name" value="PRK10996.1"/>
    <property type="match status" value="1"/>
</dbReference>
<accession>A0A0K8NXR2</accession>
<dbReference type="InterPro" id="IPR017937">
    <property type="entry name" value="Thioredoxin_CS"/>
</dbReference>
<dbReference type="Gene3D" id="2.30.30.380">
    <property type="entry name" value="Zn-finger domain of Sec23/24"/>
    <property type="match status" value="1"/>
</dbReference>
<comment type="caution">
    <text evidence="9">The sequence shown here is derived from an EMBL/GenBank/DDBJ whole genome shotgun (WGS) entry which is preliminary data.</text>
</comment>
<dbReference type="SUPFAM" id="SSF52833">
    <property type="entry name" value="Thioredoxin-like"/>
    <property type="match status" value="1"/>
</dbReference>
<evidence type="ECO:0000256" key="7">
    <source>
        <dbReference type="NCBIfam" id="TIGR01068"/>
    </source>
</evidence>
<evidence type="ECO:0000256" key="5">
    <source>
        <dbReference type="ARBA" id="ARBA00023157"/>
    </source>
</evidence>
<dbReference type="GO" id="GO:0005737">
    <property type="term" value="C:cytoplasm"/>
    <property type="evidence" value="ECO:0007669"/>
    <property type="project" value="TreeGrafter"/>
</dbReference>
<dbReference type="RefSeq" id="WP_054018832.1">
    <property type="nucleotide sequence ID" value="NZ_BBYR01000009.1"/>
</dbReference>
<keyword evidence="10" id="KW-1185">Reference proteome</keyword>
<sequence>MLLPCPHCGTTNRVPDDRLDDAPVCGRCARPVLAAEPFALDDTSLPRYLERSPLPVVVDFWAAWCGPCRAMAPAFAEAAAQSPRVRFAKVDTDASPQASAAHGIRSIPTLILFQDGRERARRSGATGAADLLRWVRQHAAATA</sequence>
<reference evidence="9 10" key="2">
    <citation type="journal article" date="2016" name="Science">
        <title>A bacterium that degrades and assimilates poly(ethylene terephthalate).</title>
        <authorList>
            <person name="Yoshida S."/>
            <person name="Hiraga K."/>
            <person name="Takehana T."/>
            <person name="Taniguchi I."/>
            <person name="Yamaji H."/>
            <person name="Maeda Y."/>
            <person name="Toyohara K."/>
            <person name="Miyamoto K."/>
            <person name="Kimura Y."/>
            <person name="Oda K."/>
        </authorList>
    </citation>
    <scope>NUCLEOTIDE SEQUENCE [LARGE SCALE GENOMIC DNA]</scope>
    <source>
        <strain evidence="10">NBRC 110686 / TISTR 2288 / 201-F6</strain>
    </source>
</reference>
<dbReference type="AlphaFoldDB" id="A0A0K8NXR2"/>
<dbReference type="PANTHER" id="PTHR45663">
    <property type="entry name" value="GEO12009P1"/>
    <property type="match status" value="1"/>
</dbReference>
<dbReference type="PRINTS" id="PR00421">
    <property type="entry name" value="THIOREDOXIN"/>
</dbReference>
<dbReference type="Pfam" id="PF21352">
    <property type="entry name" value="Zn_ribbon_Thio2"/>
    <property type="match status" value="1"/>
</dbReference>
<keyword evidence="6" id="KW-0676">Redox-active center</keyword>
<dbReference type="InterPro" id="IPR036249">
    <property type="entry name" value="Thioredoxin-like_sf"/>
</dbReference>
<keyword evidence="2" id="KW-0813">Transport</keyword>
<dbReference type="PROSITE" id="PS00194">
    <property type="entry name" value="THIOREDOXIN_1"/>
    <property type="match status" value="1"/>
</dbReference>
<dbReference type="CDD" id="cd02947">
    <property type="entry name" value="TRX_family"/>
    <property type="match status" value="1"/>
</dbReference>
<evidence type="ECO:0000313" key="10">
    <source>
        <dbReference type="Proteomes" id="UP000037660"/>
    </source>
</evidence>
<dbReference type="Proteomes" id="UP000037660">
    <property type="component" value="Unassembled WGS sequence"/>
</dbReference>
<dbReference type="OrthoDB" id="9790390at2"/>
<dbReference type="GO" id="GO:0015035">
    <property type="term" value="F:protein-disulfide reductase activity"/>
    <property type="evidence" value="ECO:0007669"/>
    <property type="project" value="UniProtKB-UniRule"/>
</dbReference>
<dbReference type="InterPro" id="IPR049299">
    <property type="entry name" value="Thio2_N"/>
</dbReference>
<keyword evidence="5" id="KW-1015">Disulfide bond</keyword>
<dbReference type="Gene3D" id="3.40.30.10">
    <property type="entry name" value="Glutaredoxin"/>
    <property type="match status" value="1"/>
</dbReference>
<dbReference type="Pfam" id="PF00085">
    <property type="entry name" value="Thioredoxin"/>
    <property type="match status" value="1"/>
</dbReference>
<dbReference type="EMBL" id="BBYR01000009">
    <property type="protein sequence ID" value="GAP34720.1"/>
    <property type="molecule type" value="Genomic_DNA"/>
</dbReference>
<feature type="domain" description="Thioredoxin" evidence="8">
    <location>
        <begin position="29"/>
        <end position="140"/>
    </location>
</feature>
<evidence type="ECO:0000256" key="4">
    <source>
        <dbReference type="ARBA" id="ARBA00022982"/>
    </source>
</evidence>
<keyword evidence="3" id="KW-0479">Metal-binding</keyword>
<evidence type="ECO:0000256" key="6">
    <source>
        <dbReference type="ARBA" id="ARBA00023284"/>
    </source>
</evidence>
<reference evidence="10" key="1">
    <citation type="submission" date="2015-07" db="EMBL/GenBank/DDBJ databases">
        <title>Discovery of a poly(ethylene terephthalate assimilation.</title>
        <authorList>
            <person name="Yoshida S."/>
            <person name="Hiraga K."/>
            <person name="Takehana T."/>
            <person name="Taniguchi I."/>
            <person name="Yamaji H."/>
            <person name="Maeda Y."/>
            <person name="Toyohara K."/>
            <person name="Miyamoto K."/>
            <person name="Kimura Y."/>
            <person name="Oda K."/>
        </authorList>
    </citation>
    <scope>NUCLEOTIDE SEQUENCE [LARGE SCALE GENOMIC DNA]</scope>
    <source>
        <strain evidence="10">NBRC 110686 / TISTR 2288 / 201-F6</strain>
    </source>
</reference>
<keyword evidence="4" id="KW-0249">Electron transport</keyword>
<dbReference type="NCBIfam" id="TIGR01068">
    <property type="entry name" value="thioredoxin"/>
    <property type="match status" value="1"/>
</dbReference>
<dbReference type="InterPro" id="IPR013766">
    <property type="entry name" value="Thioredoxin_domain"/>
</dbReference>
<comment type="similarity">
    <text evidence="1">Belongs to the thioredoxin family.</text>
</comment>
<evidence type="ECO:0000256" key="1">
    <source>
        <dbReference type="ARBA" id="ARBA00008987"/>
    </source>
</evidence>
<organism evidence="9 10">
    <name type="scientific">Piscinibacter sakaiensis</name>
    <name type="common">Ideonella sakaiensis</name>
    <dbReference type="NCBI Taxonomy" id="1547922"/>
    <lineage>
        <taxon>Bacteria</taxon>
        <taxon>Pseudomonadati</taxon>
        <taxon>Pseudomonadota</taxon>
        <taxon>Betaproteobacteria</taxon>
        <taxon>Burkholderiales</taxon>
        <taxon>Sphaerotilaceae</taxon>
        <taxon>Piscinibacter</taxon>
    </lineage>
</organism>
<evidence type="ECO:0000313" key="9">
    <source>
        <dbReference type="EMBL" id="GAP34720.1"/>
    </source>
</evidence>
<name>A0A0K8NXR2_PISS1</name>
<dbReference type="PANTHER" id="PTHR45663:SF11">
    <property type="entry name" value="GEO12009P1"/>
    <property type="match status" value="1"/>
</dbReference>
<evidence type="ECO:0000259" key="8">
    <source>
        <dbReference type="PROSITE" id="PS51352"/>
    </source>
</evidence>
<dbReference type="STRING" id="1547922.ISF6_5428"/>
<evidence type="ECO:0000256" key="3">
    <source>
        <dbReference type="ARBA" id="ARBA00022723"/>
    </source>
</evidence>
<gene>
    <name evidence="9" type="ORF">ISF6_5428</name>
</gene>
<evidence type="ECO:0000256" key="2">
    <source>
        <dbReference type="ARBA" id="ARBA00022448"/>
    </source>
</evidence>